<dbReference type="PANTHER" id="PTHR33067">
    <property type="entry name" value="RNA-DIRECTED DNA POLYMERASE-RELATED"/>
    <property type="match status" value="1"/>
</dbReference>
<sequence>MAMLTMRARRFLQKTRKNLGDNGPTSMGFDMSKVECYNCHRKGHFSRECRSPKDSRRNGSYDWSYQAEEELANYALMAFSSSSSFSDTEVPSCSKACSKAYAQLHTQYDKLTDDFCKSQFDVLSYQAESDYESCSLSSLSDRPQPTGGYHAVPLLITRTFMPARPDLVFHTAPITVETDHSAFTTKDPQIVPSFVQSTKQVKTPRHSVQPLETSIPVAPPKPTSQQVQMLTQSKPVFNTAVRPVSVAVLKIMVTRPRLTHLIVTKSKSPIRRHITCSLSLKTSNSPPRVTAAQAPVKLCEDLILALPEGNDDFVVYCDASHQGLGAVLMQREKKELNMRQRRWLEFLADYDYEIRYHPGKANVVADALSQKEQIKPLRVRSLVMTIHPNKILLTNKDKLCELSRTPLNEHYSAVLLKKLPEKLGDPGKFLIPCDFPEMTECLALADLGASINLMPLSVCNKLSLPDLSPTCMTLELTDHSISRPVGVAEDAFVKVGTFHFSADFVVIDFDVDPQVPLILGRSFLKTGRALIDVFKGELTLRLGKEAITTFITGLENQLSLKVKVIRSDNGTEFKNSDLNQFYPTRNPSSTFPLNLPKESRVLRIATRQPKELIEVRILKLSTIITSDHLHLKTKLVF</sequence>
<dbReference type="InterPro" id="IPR043502">
    <property type="entry name" value="DNA/RNA_pol_sf"/>
</dbReference>
<dbReference type="SMART" id="SM00343">
    <property type="entry name" value="ZnF_C2HC"/>
    <property type="match status" value="1"/>
</dbReference>
<keyword evidence="4" id="KW-0548">Nucleotidyltransferase</keyword>
<dbReference type="InterPro" id="IPR001878">
    <property type="entry name" value="Znf_CCHC"/>
</dbReference>
<name>A0A6L2N1I0_TANCI</name>
<dbReference type="AlphaFoldDB" id="A0A6L2N1I0"/>
<keyword evidence="1" id="KW-0479">Metal-binding</keyword>
<dbReference type="Pfam" id="PF00098">
    <property type="entry name" value="zf-CCHC"/>
    <property type="match status" value="1"/>
</dbReference>
<keyword evidence="1" id="KW-0862">Zinc</keyword>
<dbReference type="Gene3D" id="2.40.70.10">
    <property type="entry name" value="Acid Proteases"/>
    <property type="match status" value="1"/>
</dbReference>
<dbReference type="GO" id="GO:0008270">
    <property type="term" value="F:zinc ion binding"/>
    <property type="evidence" value="ECO:0007669"/>
    <property type="project" value="UniProtKB-KW"/>
</dbReference>
<dbReference type="Gene3D" id="4.10.60.10">
    <property type="entry name" value="Zinc finger, CCHC-type"/>
    <property type="match status" value="1"/>
</dbReference>
<dbReference type="CDD" id="cd00303">
    <property type="entry name" value="retropepsin_like"/>
    <property type="match status" value="1"/>
</dbReference>
<evidence type="ECO:0000313" key="4">
    <source>
        <dbReference type="EMBL" id="GEU79943.1"/>
    </source>
</evidence>
<comment type="caution">
    <text evidence="4">The sequence shown here is derived from an EMBL/GenBank/DDBJ whole genome shotgun (WGS) entry which is preliminary data.</text>
</comment>
<keyword evidence="4" id="KW-0808">Transferase</keyword>
<evidence type="ECO:0000256" key="2">
    <source>
        <dbReference type="SAM" id="MobiDB-lite"/>
    </source>
</evidence>
<dbReference type="GO" id="GO:0006508">
    <property type="term" value="P:proteolysis"/>
    <property type="evidence" value="ECO:0007669"/>
    <property type="project" value="UniProtKB-KW"/>
</dbReference>
<dbReference type="InterPro" id="IPR036875">
    <property type="entry name" value="Znf_CCHC_sf"/>
</dbReference>
<evidence type="ECO:0000259" key="3">
    <source>
        <dbReference type="PROSITE" id="PS50158"/>
    </source>
</evidence>
<dbReference type="PANTHER" id="PTHR33067:SF35">
    <property type="entry name" value="ASPARTIC PEPTIDASE DDI1-TYPE DOMAIN-CONTAINING PROTEIN"/>
    <property type="match status" value="1"/>
</dbReference>
<dbReference type="SUPFAM" id="SSF57756">
    <property type="entry name" value="Retrovirus zinc finger-like domains"/>
    <property type="match status" value="1"/>
</dbReference>
<feature type="region of interest" description="Disordered" evidence="2">
    <location>
        <begin position="199"/>
        <end position="222"/>
    </location>
</feature>
<dbReference type="GO" id="GO:0008233">
    <property type="term" value="F:peptidase activity"/>
    <property type="evidence" value="ECO:0007669"/>
    <property type="project" value="UniProtKB-KW"/>
</dbReference>
<dbReference type="GO" id="GO:0003964">
    <property type="term" value="F:RNA-directed DNA polymerase activity"/>
    <property type="evidence" value="ECO:0007669"/>
    <property type="project" value="UniProtKB-KW"/>
</dbReference>
<protein>
    <submittedName>
        <fullName evidence="4">Reverse transcriptase domain-containing protein</fullName>
    </submittedName>
</protein>
<dbReference type="PROSITE" id="PS50158">
    <property type="entry name" value="ZF_CCHC"/>
    <property type="match status" value="1"/>
</dbReference>
<feature type="domain" description="CCHC-type" evidence="3">
    <location>
        <begin position="36"/>
        <end position="51"/>
    </location>
</feature>
<dbReference type="GO" id="GO:0003677">
    <property type="term" value="F:DNA binding"/>
    <property type="evidence" value="ECO:0007669"/>
    <property type="project" value="UniProtKB-KW"/>
</dbReference>
<evidence type="ECO:0000256" key="1">
    <source>
        <dbReference type="PROSITE-ProRule" id="PRU00047"/>
    </source>
</evidence>
<gene>
    <name evidence="4" type="ORF">Tci_051921</name>
</gene>
<keyword evidence="1" id="KW-0863">Zinc-finger</keyword>
<proteinExistence type="predicted"/>
<dbReference type="SUPFAM" id="SSF56672">
    <property type="entry name" value="DNA/RNA polymerases"/>
    <property type="match status" value="1"/>
</dbReference>
<dbReference type="EMBL" id="BKCJ010007979">
    <property type="protein sequence ID" value="GEU79943.1"/>
    <property type="molecule type" value="Genomic_DNA"/>
</dbReference>
<dbReference type="InterPro" id="IPR021109">
    <property type="entry name" value="Peptidase_aspartic_dom_sf"/>
</dbReference>
<keyword evidence="4" id="KW-0695">RNA-directed DNA polymerase</keyword>
<accession>A0A6L2N1I0</accession>
<organism evidence="4">
    <name type="scientific">Tanacetum cinerariifolium</name>
    <name type="common">Dalmatian daisy</name>
    <name type="synonym">Chrysanthemum cinerariifolium</name>
    <dbReference type="NCBI Taxonomy" id="118510"/>
    <lineage>
        <taxon>Eukaryota</taxon>
        <taxon>Viridiplantae</taxon>
        <taxon>Streptophyta</taxon>
        <taxon>Embryophyta</taxon>
        <taxon>Tracheophyta</taxon>
        <taxon>Spermatophyta</taxon>
        <taxon>Magnoliopsida</taxon>
        <taxon>eudicotyledons</taxon>
        <taxon>Gunneridae</taxon>
        <taxon>Pentapetalae</taxon>
        <taxon>asterids</taxon>
        <taxon>campanulids</taxon>
        <taxon>Asterales</taxon>
        <taxon>Asteraceae</taxon>
        <taxon>Asteroideae</taxon>
        <taxon>Anthemideae</taxon>
        <taxon>Anthemidinae</taxon>
        <taxon>Tanacetum</taxon>
    </lineage>
</organism>
<reference evidence="4" key="1">
    <citation type="journal article" date="2019" name="Sci. Rep.">
        <title>Draft genome of Tanacetum cinerariifolium, the natural source of mosquito coil.</title>
        <authorList>
            <person name="Yamashiro T."/>
            <person name="Shiraishi A."/>
            <person name="Satake H."/>
            <person name="Nakayama K."/>
        </authorList>
    </citation>
    <scope>NUCLEOTIDE SEQUENCE</scope>
</reference>